<protein>
    <submittedName>
        <fullName evidence="2">Uncharacterized protein</fullName>
    </submittedName>
</protein>
<evidence type="ECO:0000313" key="3">
    <source>
        <dbReference type="Proteomes" id="UP000199341"/>
    </source>
</evidence>
<dbReference type="RefSeq" id="WP_245771509.1">
    <property type="nucleotide sequence ID" value="NZ_FNIE01000008.1"/>
</dbReference>
<dbReference type="AlphaFoldDB" id="A0A1H0HSD0"/>
<gene>
    <name evidence="2" type="ORF">SAMN05216259_108180</name>
</gene>
<feature type="region of interest" description="Disordered" evidence="1">
    <location>
        <begin position="1"/>
        <end position="21"/>
    </location>
</feature>
<dbReference type="Proteomes" id="UP000199341">
    <property type="component" value="Unassembled WGS sequence"/>
</dbReference>
<keyword evidence="3" id="KW-1185">Reference proteome</keyword>
<name>A0A1H0HSD0_9ACTN</name>
<accession>A0A1H0HSD0</accession>
<dbReference type="STRING" id="310781.SAMN05216259_108180"/>
<dbReference type="EMBL" id="FNIE01000008">
    <property type="protein sequence ID" value="SDO22076.1"/>
    <property type="molecule type" value="Genomic_DNA"/>
</dbReference>
<reference evidence="2 3" key="1">
    <citation type="submission" date="2016-10" db="EMBL/GenBank/DDBJ databases">
        <authorList>
            <person name="de Groot N.N."/>
        </authorList>
    </citation>
    <scope>NUCLEOTIDE SEQUENCE [LARGE SCALE GENOMIC DNA]</scope>
    <source>
        <strain evidence="2 3">CGMCC 4.2022</strain>
    </source>
</reference>
<evidence type="ECO:0000256" key="1">
    <source>
        <dbReference type="SAM" id="MobiDB-lite"/>
    </source>
</evidence>
<evidence type="ECO:0000313" key="2">
    <source>
        <dbReference type="EMBL" id="SDO22076.1"/>
    </source>
</evidence>
<sequence>MGKSTGPSPTRTPPGARPSSAAVPFITKWSGEHQSVDVVFRRGARALGIGYPDERSYDRDEHGVLWVRDPSQPGRGRPQFGAVHALRQRMCMSGLRCQVCGGPADRTADGVLWLIDAEPHELDPERELTAHPPVCRPCAHWSVRACPHLRKGTTPLRVRSWAPYGVKGILHRPIRHGHEHRCEHGYEAVDAMVFPYNDPRLPWVQAGQLVVALSDFTVVSLDAGLG</sequence>
<organism evidence="2 3">
    <name type="scientific">Actinacidiphila guanduensis</name>
    <dbReference type="NCBI Taxonomy" id="310781"/>
    <lineage>
        <taxon>Bacteria</taxon>
        <taxon>Bacillati</taxon>
        <taxon>Actinomycetota</taxon>
        <taxon>Actinomycetes</taxon>
        <taxon>Kitasatosporales</taxon>
        <taxon>Streptomycetaceae</taxon>
        <taxon>Actinacidiphila</taxon>
    </lineage>
</organism>
<proteinExistence type="predicted"/>